<accession>A0A9W6P0P6</accession>
<dbReference type="EMBL" id="BSFQ01000053">
    <property type="protein sequence ID" value="GLL15701.1"/>
    <property type="molecule type" value="Genomic_DNA"/>
</dbReference>
<organism evidence="2 3">
    <name type="scientific">Pseudonocardia halophobica</name>
    <dbReference type="NCBI Taxonomy" id="29401"/>
    <lineage>
        <taxon>Bacteria</taxon>
        <taxon>Bacillati</taxon>
        <taxon>Actinomycetota</taxon>
        <taxon>Actinomycetes</taxon>
        <taxon>Pseudonocardiales</taxon>
        <taxon>Pseudonocardiaceae</taxon>
        <taxon>Pseudonocardia</taxon>
    </lineage>
</organism>
<gene>
    <name evidence="2" type="ORF">GCM10017577_68540</name>
</gene>
<proteinExistence type="predicted"/>
<dbReference type="SUPFAM" id="SSF52091">
    <property type="entry name" value="SpoIIaa-like"/>
    <property type="match status" value="1"/>
</dbReference>
<dbReference type="PANTHER" id="PTHR33495">
    <property type="entry name" value="ANTI-SIGMA FACTOR ANTAGONIST TM_1081-RELATED-RELATED"/>
    <property type="match status" value="1"/>
</dbReference>
<reference evidence="2" key="1">
    <citation type="journal article" date="2014" name="Int. J. Syst. Evol. Microbiol.">
        <title>Complete genome sequence of Corynebacterium casei LMG S-19264T (=DSM 44701T), isolated from a smear-ripened cheese.</title>
        <authorList>
            <consortium name="US DOE Joint Genome Institute (JGI-PGF)"/>
            <person name="Walter F."/>
            <person name="Albersmeier A."/>
            <person name="Kalinowski J."/>
            <person name="Ruckert C."/>
        </authorList>
    </citation>
    <scope>NUCLEOTIDE SEQUENCE</scope>
    <source>
        <strain evidence="2">VKM Ac-1069</strain>
    </source>
</reference>
<name>A0A9W6P0P6_9PSEU</name>
<evidence type="ECO:0000313" key="2">
    <source>
        <dbReference type="EMBL" id="GLL15701.1"/>
    </source>
</evidence>
<comment type="caution">
    <text evidence="2">The sequence shown here is derived from an EMBL/GenBank/DDBJ whole genome shotgun (WGS) entry which is preliminary data.</text>
</comment>
<evidence type="ECO:0000313" key="3">
    <source>
        <dbReference type="Proteomes" id="UP001143463"/>
    </source>
</evidence>
<dbReference type="Pfam" id="PF01740">
    <property type="entry name" value="STAS"/>
    <property type="match status" value="1"/>
</dbReference>
<dbReference type="RefSeq" id="WP_037053379.1">
    <property type="nucleotide sequence ID" value="NZ_BAAAUZ010000031.1"/>
</dbReference>
<dbReference type="AlphaFoldDB" id="A0A9W6P0P6"/>
<dbReference type="Proteomes" id="UP001143463">
    <property type="component" value="Unassembled WGS sequence"/>
</dbReference>
<evidence type="ECO:0000259" key="1">
    <source>
        <dbReference type="PROSITE" id="PS50801"/>
    </source>
</evidence>
<dbReference type="InterPro" id="IPR036513">
    <property type="entry name" value="STAS_dom_sf"/>
</dbReference>
<reference evidence="2" key="2">
    <citation type="submission" date="2023-01" db="EMBL/GenBank/DDBJ databases">
        <authorList>
            <person name="Sun Q."/>
            <person name="Evtushenko L."/>
        </authorList>
    </citation>
    <scope>NUCLEOTIDE SEQUENCE</scope>
    <source>
        <strain evidence="2">VKM Ac-1069</strain>
    </source>
</reference>
<feature type="domain" description="STAS" evidence="1">
    <location>
        <begin position="18"/>
        <end position="107"/>
    </location>
</feature>
<dbReference type="GO" id="GO:0043856">
    <property type="term" value="F:anti-sigma factor antagonist activity"/>
    <property type="evidence" value="ECO:0007669"/>
    <property type="project" value="TreeGrafter"/>
</dbReference>
<dbReference type="PANTHER" id="PTHR33495:SF13">
    <property type="entry name" value="ANTI-SIGMA-F FACTOR ANTAGONIST RSFB"/>
    <property type="match status" value="1"/>
</dbReference>
<dbReference type="CDD" id="cd07043">
    <property type="entry name" value="STAS_anti-anti-sigma_factors"/>
    <property type="match status" value="1"/>
</dbReference>
<dbReference type="PROSITE" id="PS50801">
    <property type="entry name" value="STAS"/>
    <property type="match status" value="1"/>
</dbReference>
<protein>
    <recommendedName>
        <fullName evidence="1">STAS domain-containing protein</fullName>
    </recommendedName>
</protein>
<dbReference type="InterPro" id="IPR002645">
    <property type="entry name" value="STAS_dom"/>
</dbReference>
<dbReference type="Gene3D" id="3.30.750.24">
    <property type="entry name" value="STAS domain"/>
    <property type="match status" value="1"/>
</dbReference>
<sequence length="107" mass="11522">MTDVSVDAHEAEPGHWEIAVGGEVDLENAAAVEQRLQDVITNRARSVVLDLGGLTYLDSAGLRSLFTLANRLELLQVGLEIVLPADSPVRKAVLLVGLGEIVPIRER</sequence>
<keyword evidence="3" id="KW-1185">Reference proteome</keyword>